<protein>
    <submittedName>
        <fullName evidence="1">Uncharacterized protein</fullName>
    </submittedName>
</protein>
<comment type="caution">
    <text evidence="1">The sequence shown here is derived from an EMBL/GenBank/DDBJ whole genome shotgun (WGS) entry which is preliminary data.</text>
</comment>
<evidence type="ECO:0000313" key="2">
    <source>
        <dbReference type="Proteomes" id="UP000314294"/>
    </source>
</evidence>
<dbReference type="EMBL" id="SRLO01000003">
    <property type="protein sequence ID" value="TNN88866.1"/>
    <property type="molecule type" value="Genomic_DNA"/>
</dbReference>
<dbReference type="AlphaFoldDB" id="A0A4Z2JF31"/>
<reference evidence="1 2" key="1">
    <citation type="submission" date="2019-03" db="EMBL/GenBank/DDBJ databases">
        <title>First draft genome of Liparis tanakae, snailfish: a comprehensive survey of snailfish specific genes.</title>
        <authorList>
            <person name="Kim W."/>
            <person name="Song I."/>
            <person name="Jeong J.-H."/>
            <person name="Kim D."/>
            <person name="Kim S."/>
            <person name="Ryu S."/>
            <person name="Song J.Y."/>
            <person name="Lee S.K."/>
        </authorList>
    </citation>
    <scope>NUCLEOTIDE SEQUENCE [LARGE SCALE GENOMIC DNA]</scope>
    <source>
        <tissue evidence="1">Muscle</tissue>
    </source>
</reference>
<proteinExistence type="predicted"/>
<sequence length="138" mass="15950">MSLNLLRVYAGSPVAGAERERGGETGEVIDESWSGSDPLTFLRSSSFFHFMRRFWNQILMWRSGQRQLHAARPRDVAVEQELLLQLQQLGARVRCPREREVVYALLPRVSIACSRRERLLLEPLGMVELRHTWILPHG</sequence>
<dbReference type="Proteomes" id="UP000314294">
    <property type="component" value="Unassembled WGS sequence"/>
</dbReference>
<keyword evidence="2" id="KW-1185">Reference proteome</keyword>
<accession>A0A4Z2JF31</accession>
<name>A0A4Z2JF31_9TELE</name>
<evidence type="ECO:0000313" key="1">
    <source>
        <dbReference type="EMBL" id="TNN88866.1"/>
    </source>
</evidence>
<organism evidence="1 2">
    <name type="scientific">Liparis tanakae</name>
    <name type="common">Tanaka's snailfish</name>
    <dbReference type="NCBI Taxonomy" id="230148"/>
    <lineage>
        <taxon>Eukaryota</taxon>
        <taxon>Metazoa</taxon>
        <taxon>Chordata</taxon>
        <taxon>Craniata</taxon>
        <taxon>Vertebrata</taxon>
        <taxon>Euteleostomi</taxon>
        <taxon>Actinopterygii</taxon>
        <taxon>Neopterygii</taxon>
        <taxon>Teleostei</taxon>
        <taxon>Neoteleostei</taxon>
        <taxon>Acanthomorphata</taxon>
        <taxon>Eupercaria</taxon>
        <taxon>Perciformes</taxon>
        <taxon>Cottioidei</taxon>
        <taxon>Cottales</taxon>
        <taxon>Liparidae</taxon>
        <taxon>Liparis</taxon>
    </lineage>
</organism>
<gene>
    <name evidence="1" type="ORF">EYF80_000744</name>
</gene>